<protein>
    <submittedName>
        <fullName evidence="4">DUF4157 domain-containing protein</fullName>
    </submittedName>
</protein>
<sequence length="1041" mass="112549">MEATFAVEKKPEKRPTPAPQADPAPQAAKDAIVGTAVGTPLFLVQRQCATCSGDDDTLLQPALAVNEPGDVYEQEAEAVANLVMRQPAAGSTPTVRRCACGGAPRGHPPPSSGPDAECPACRARRLSLQRQAQPSGPGRAPASVLPQGGGHPLPTATRRFFEQRFGQDFSPVRIHSDSQADARARAVQARAFTAGRDIVFAAGQYAPETTAGQHLLAHELTHVVQQGVSRNTPQIQRAPPAGMTSPDAPASVVAPEPVASSSPGTTVEFEGRTLSGSPSQIRSVLWPIFQDQGAAELANFQRRFTESIEADRREIQRLQAEESRQRRFEEEYNRNPGDIPGGVPWNPDMYANLQGQIRQIEARIAAKERIRPILGAQAERVRNEPTITPGDLETIGRLQGSHSLYNAVDAYRTAARNLSMARTLRSSARDPAMAAESISYLEDQLRAREGEMQRLLSEQGFANLDDFTRAVTSFESFFQRYALQTAFAMLAENEQLVQAEQTRYGGAVERNPDVTRLHSELAPVRIHAGRARTLRRDSMMAQMGPGMAAGAGDLRRADRAIALAAEAAAEEQQARAQLQQLGQRYPVLLDPSINLDDLTQASPQALQSLVQNTAGDRLSDIARARTLLTEDPEAIWEAEGALERARQSLGIRPGTVYHAIIEDKLRAIEHRRMIRDIFLAALAIGFGLLTGGTGTVAVVGAVGAAAVGVTTAALHVQEYRMRQAFVGSAFDRARSLSANEPSLFWLAVDIAGAVLDLGAAVQAFRRLAPLARAAASAAGETRGAAAAGEAAVTNLRREGNAIQEGLGDRLAANAQRARSDQGFLETTRRATSELSPTEVQRELEIAQRSGERRLLSGNDYVEEIALPNGHTWRRTPDGRWCRFSSGPLCFLLGEGPEAGLVREVGRSTAGIRDTEADAARAALRGNLGTAPFDGAQAHHIVPLELRNHPLIDELRRNYGWDINGATNGIHLPTRPGTPGAGTRAVHAGSHPRYSSMIESRLDQLYQQWRYGQVSDSQLLPQFEAIVGEYRARLVSGTLTLR</sequence>
<comment type="caution">
    <text evidence="4">The sequence shown here is derived from an EMBL/GenBank/DDBJ whole genome shotgun (WGS) entry which is preliminary data.</text>
</comment>
<accession>A0A540VFM2</accession>
<evidence type="ECO:0000259" key="3">
    <source>
        <dbReference type="Pfam" id="PF13699"/>
    </source>
</evidence>
<feature type="domain" description="eCIS core" evidence="3">
    <location>
        <begin position="152"/>
        <end position="227"/>
    </location>
</feature>
<evidence type="ECO:0000256" key="1">
    <source>
        <dbReference type="SAM" id="MobiDB-lite"/>
    </source>
</evidence>
<dbReference type="RefSeq" id="WP_141610370.1">
    <property type="nucleotide sequence ID" value="NZ_VIGC02000013.1"/>
</dbReference>
<dbReference type="Pfam" id="PF14412">
    <property type="entry name" value="AHH"/>
    <property type="match status" value="1"/>
</dbReference>
<dbReference type="EMBL" id="VIGC01000013">
    <property type="protein sequence ID" value="TQE95551.1"/>
    <property type="molecule type" value="Genomic_DNA"/>
</dbReference>
<keyword evidence="2" id="KW-1133">Transmembrane helix</keyword>
<name>A0A540VFM2_9CHLR</name>
<dbReference type="Pfam" id="PF13699">
    <property type="entry name" value="eCIS_core"/>
    <property type="match status" value="1"/>
</dbReference>
<proteinExistence type="predicted"/>
<reference evidence="4 5" key="1">
    <citation type="submission" date="2019-06" db="EMBL/GenBank/DDBJ databases">
        <title>Genome sequence of Litorilinea aerophila BAA-2444.</title>
        <authorList>
            <person name="Maclea K.S."/>
            <person name="Maurais E.G."/>
            <person name="Iannazzi L.C."/>
        </authorList>
    </citation>
    <scope>NUCLEOTIDE SEQUENCE [LARGE SCALE GENOMIC DNA]</scope>
    <source>
        <strain evidence="4 5">ATCC BAA-2444</strain>
    </source>
</reference>
<keyword evidence="2" id="KW-0472">Membrane</keyword>
<dbReference type="Proteomes" id="UP000317371">
    <property type="component" value="Unassembled WGS sequence"/>
</dbReference>
<dbReference type="OrthoDB" id="292792at2"/>
<dbReference type="InterPro" id="IPR032871">
    <property type="entry name" value="AHH_dom_containing"/>
</dbReference>
<organism evidence="4 5">
    <name type="scientific">Litorilinea aerophila</name>
    <dbReference type="NCBI Taxonomy" id="1204385"/>
    <lineage>
        <taxon>Bacteria</taxon>
        <taxon>Bacillati</taxon>
        <taxon>Chloroflexota</taxon>
        <taxon>Caldilineae</taxon>
        <taxon>Caldilineales</taxon>
        <taxon>Caldilineaceae</taxon>
        <taxon>Litorilinea</taxon>
    </lineage>
</organism>
<keyword evidence="5" id="KW-1185">Reference proteome</keyword>
<evidence type="ECO:0000256" key="2">
    <source>
        <dbReference type="SAM" id="Phobius"/>
    </source>
</evidence>
<evidence type="ECO:0000313" key="4">
    <source>
        <dbReference type="EMBL" id="TQE95551.1"/>
    </source>
</evidence>
<feature type="compositionally biased region" description="Low complexity" evidence="1">
    <location>
        <begin position="245"/>
        <end position="263"/>
    </location>
</feature>
<gene>
    <name evidence="4" type="ORF">FKZ61_11985</name>
</gene>
<feature type="region of interest" description="Disordered" evidence="1">
    <location>
        <begin position="1"/>
        <end position="31"/>
    </location>
</feature>
<feature type="transmembrane region" description="Helical" evidence="2">
    <location>
        <begin position="696"/>
        <end position="716"/>
    </location>
</feature>
<keyword evidence="2" id="KW-0812">Transmembrane</keyword>
<dbReference type="InParanoid" id="A0A540VFM2"/>
<feature type="region of interest" description="Disordered" evidence="1">
    <location>
        <begin position="237"/>
        <end position="274"/>
    </location>
</feature>
<dbReference type="InterPro" id="IPR025295">
    <property type="entry name" value="eCIS_core_dom"/>
</dbReference>
<feature type="region of interest" description="Disordered" evidence="1">
    <location>
        <begin position="129"/>
        <end position="150"/>
    </location>
</feature>
<dbReference type="AlphaFoldDB" id="A0A540VFM2"/>
<evidence type="ECO:0000313" key="5">
    <source>
        <dbReference type="Proteomes" id="UP000317371"/>
    </source>
</evidence>